<protein>
    <submittedName>
        <fullName evidence="1">Uncharacterized protein</fullName>
    </submittedName>
</protein>
<dbReference type="Pfam" id="PF11855">
    <property type="entry name" value="DUF3375"/>
    <property type="match status" value="1"/>
</dbReference>
<proteinExistence type="predicted"/>
<organism evidence="1 2">
    <name type="scientific">Pseudonocardia sulfidoxydans NBRC 16205</name>
    <dbReference type="NCBI Taxonomy" id="1223511"/>
    <lineage>
        <taxon>Bacteria</taxon>
        <taxon>Bacillati</taxon>
        <taxon>Actinomycetota</taxon>
        <taxon>Actinomycetes</taxon>
        <taxon>Pseudonocardiales</taxon>
        <taxon>Pseudonocardiaceae</taxon>
        <taxon>Pseudonocardia</taxon>
    </lineage>
</organism>
<evidence type="ECO:0000313" key="1">
    <source>
        <dbReference type="EMBL" id="GEL25560.1"/>
    </source>
</evidence>
<dbReference type="InterPro" id="IPR021804">
    <property type="entry name" value="DUF3375"/>
</dbReference>
<comment type="caution">
    <text evidence="1">The sequence shown here is derived from an EMBL/GenBank/DDBJ whole genome shotgun (WGS) entry which is preliminary data.</text>
</comment>
<keyword evidence="2" id="KW-1185">Reference proteome</keyword>
<gene>
    <name evidence="1" type="ORF">PSU4_45140</name>
</gene>
<reference evidence="1 2" key="1">
    <citation type="submission" date="2019-07" db="EMBL/GenBank/DDBJ databases">
        <title>Whole genome shotgun sequence of Pseudonocardia sulfidoxydans NBRC 16205.</title>
        <authorList>
            <person name="Hosoyama A."/>
            <person name="Uohara A."/>
            <person name="Ohji S."/>
            <person name="Ichikawa N."/>
        </authorList>
    </citation>
    <scope>NUCLEOTIDE SEQUENCE [LARGE SCALE GENOMIC DNA]</scope>
    <source>
        <strain evidence="1 2">NBRC 16205</strain>
    </source>
</reference>
<dbReference type="Proteomes" id="UP000321685">
    <property type="component" value="Unassembled WGS sequence"/>
</dbReference>
<dbReference type="EMBL" id="BJVJ01000057">
    <property type="protein sequence ID" value="GEL25560.1"/>
    <property type="molecule type" value="Genomic_DNA"/>
</dbReference>
<dbReference type="AlphaFoldDB" id="A0A511DL64"/>
<dbReference type="OrthoDB" id="138803at2"/>
<name>A0A511DL64_9PSEU</name>
<sequence>MDFDAVDMLRERHPAWQLLRAGNASLVLSFVGAHFVDGNHGWTGVGSRIGCPTP</sequence>
<evidence type="ECO:0000313" key="2">
    <source>
        <dbReference type="Proteomes" id="UP000321685"/>
    </source>
</evidence>
<accession>A0A511DL64</accession>